<comment type="caution">
    <text evidence="1">The sequence shown here is derived from an EMBL/GenBank/DDBJ whole genome shotgun (WGS) entry which is preliminary data.</text>
</comment>
<protein>
    <submittedName>
        <fullName evidence="1">Uncharacterized protein</fullName>
    </submittedName>
</protein>
<reference evidence="1 2" key="1">
    <citation type="journal article" date="2022" name="Nat. Ecol. Evol.">
        <title>A masculinizing supergene underlies an exaggerated male reproductive morph in a spider.</title>
        <authorList>
            <person name="Hendrickx F."/>
            <person name="De Corte Z."/>
            <person name="Sonet G."/>
            <person name="Van Belleghem S.M."/>
            <person name="Kostlbacher S."/>
            <person name="Vangestel C."/>
        </authorList>
    </citation>
    <scope>NUCLEOTIDE SEQUENCE [LARGE SCALE GENOMIC DNA]</scope>
    <source>
        <strain evidence="1">W744_W776</strain>
    </source>
</reference>
<gene>
    <name evidence="1" type="ORF">JTE90_013773</name>
</gene>
<name>A0AAV6V0G0_9ARAC</name>
<dbReference type="AlphaFoldDB" id="A0AAV6V0G0"/>
<dbReference type="EMBL" id="JAFNEN010000219">
    <property type="protein sequence ID" value="KAG8189245.1"/>
    <property type="molecule type" value="Genomic_DNA"/>
</dbReference>
<evidence type="ECO:0000313" key="2">
    <source>
        <dbReference type="Proteomes" id="UP000827092"/>
    </source>
</evidence>
<proteinExistence type="predicted"/>
<keyword evidence="2" id="KW-1185">Reference proteome</keyword>
<organism evidence="1 2">
    <name type="scientific">Oedothorax gibbosus</name>
    <dbReference type="NCBI Taxonomy" id="931172"/>
    <lineage>
        <taxon>Eukaryota</taxon>
        <taxon>Metazoa</taxon>
        <taxon>Ecdysozoa</taxon>
        <taxon>Arthropoda</taxon>
        <taxon>Chelicerata</taxon>
        <taxon>Arachnida</taxon>
        <taxon>Araneae</taxon>
        <taxon>Araneomorphae</taxon>
        <taxon>Entelegynae</taxon>
        <taxon>Araneoidea</taxon>
        <taxon>Linyphiidae</taxon>
        <taxon>Erigoninae</taxon>
        <taxon>Oedothorax</taxon>
    </lineage>
</organism>
<accession>A0AAV6V0G0</accession>
<evidence type="ECO:0000313" key="1">
    <source>
        <dbReference type="EMBL" id="KAG8189245.1"/>
    </source>
</evidence>
<sequence>MAPYKPQRCFVYCPNTLQDVLKVLDLILLNFCEPGRKKSKPFQDVFTYSAVRQQQEIPDSRRAKSVNKGCVSLMNQSLCGHRYRTAIKVLWILCQDTTVIGSYVFKAALLAFDNLSFPHKEELIGNLMRVIQKLGYLQRKEVSLEYMIFGIQNHVPDIPKKAKEIGLGNVKRSFKNKHVLDPLFEAYCSVLQYPECSDNKDDTQLSQAKLTAESIILQLKNIVTNPGDFDIFVLKLIKVSIFLLHLKKRLEKEEGKTVLPPDNSVSTDTPTSAFEINGKRIVDIKFFMEQLKQMNSHSPFDCTFSDMNIISEEIQGFKSGLKFKCNMCNLIKTVWTVPPGAENSINT</sequence>
<dbReference type="Proteomes" id="UP000827092">
    <property type="component" value="Unassembled WGS sequence"/>
</dbReference>